<evidence type="ECO:0000256" key="4">
    <source>
        <dbReference type="ARBA" id="ARBA00022692"/>
    </source>
</evidence>
<dbReference type="OrthoDB" id="4426863at2"/>
<dbReference type="InterPro" id="IPR006707">
    <property type="entry name" value="T7SS_EccD"/>
</dbReference>
<evidence type="ECO:0000256" key="5">
    <source>
        <dbReference type="ARBA" id="ARBA00022989"/>
    </source>
</evidence>
<feature type="transmembrane region" description="Helical" evidence="7">
    <location>
        <begin position="354"/>
        <end position="374"/>
    </location>
</feature>
<gene>
    <name evidence="9" type="ORF">SAMN05444817_10566</name>
</gene>
<keyword evidence="6 7" id="KW-0472">Membrane</keyword>
<feature type="transmembrane region" description="Helical" evidence="7">
    <location>
        <begin position="419"/>
        <end position="438"/>
    </location>
</feature>
<name>A0A1N7JAI3_9CORY</name>
<evidence type="ECO:0000256" key="7">
    <source>
        <dbReference type="SAM" id="Phobius"/>
    </source>
</evidence>
<dbReference type="Pfam" id="PF08817">
    <property type="entry name" value="YukD"/>
    <property type="match status" value="1"/>
</dbReference>
<feature type="transmembrane region" description="Helical" evidence="7">
    <location>
        <begin position="380"/>
        <end position="399"/>
    </location>
</feature>
<dbReference type="InterPro" id="IPR044049">
    <property type="entry name" value="EccD_transm"/>
</dbReference>
<dbReference type="Gene3D" id="3.10.20.90">
    <property type="entry name" value="Phosphatidylinositol 3-kinase Catalytic Subunit, Chain A, domain 1"/>
    <property type="match status" value="1"/>
</dbReference>
<evidence type="ECO:0000313" key="9">
    <source>
        <dbReference type="EMBL" id="SIS46335.1"/>
    </source>
</evidence>
<organism evidence="9 10">
    <name type="scientific">Corynebacterium appendicis CIP 107643</name>
    <dbReference type="NCBI Taxonomy" id="1161099"/>
    <lineage>
        <taxon>Bacteria</taxon>
        <taxon>Bacillati</taxon>
        <taxon>Actinomycetota</taxon>
        <taxon>Actinomycetes</taxon>
        <taxon>Mycobacteriales</taxon>
        <taxon>Corynebacteriaceae</taxon>
        <taxon>Corynebacterium</taxon>
    </lineage>
</organism>
<evidence type="ECO:0000256" key="2">
    <source>
        <dbReference type="ARBA" id="ARBA00006162"/>
    </source>
</evidence>
<feature type="transmembrane region" description="Helical" evidence="7">
    <location>
        <begin position="247"/>
        <end position="264"/>
    </location>
</feature>
<keyword evidence="3" id="KW-1003">Cell membrane</keyword>
<keyword evidence="5 7" id="KW-1133">Transmembrane helix</keyword>
<feature type="transmembrane region" description="Helical" evidence="7">
    <location>
        <begin position="221"/>
        <end position="241"/>
    </location>
</feature>
<dbReference type="EMBL" id="FTOF01000005">
    <property type="protein sequence ID" value="SIS46335.1"/>
    <property type="molecule type" value="Genomic_DNA"/>
</dbReference>
<feature type="transmembrane region" description="Helical" evidence="7">
    <location>
        <begin position="159"/>
        <end position="179"/>
    </location>
</feature>
<evidence type="ECO:0000313" key="10">
    <source>
        <dbReference type="Proteomes" id="UP000186292"/>
    </source>
</evidence>
<dbReference type="GO" id="GO:0005886">
    <property type="term" value="C:plasma membrane"/>
    <property type="evidence" value="ECO:0007669"/>
    <property type="project" value="UniProtKB-SubCell"/>
</dbReference>
<dbReference type="Pfam" id="PF19053">
    <property type="entry name" value="EccD"/>
    <property type="match status" value="1"/>
</dbReference>
<dbReference type="RefSeq" id="WP_076599152.1">
    <property type="nucleotide sequence ID" value="NZ_CP046976.1"/>
</dbReference>
<reference evidence="10" key="1">
    <citation type="submission" date="2017-01" db="EMBL/GenBank/DDBJ databases">
        <authorList>
            <person name="Varghese N."/>
            <person name="Submissions S."/>
        </authorList>
    </citation>
    <scope>NUCLEOTIDE SEQUENCE [LARGE SCALE GENOMIC DNA]</scope>
    <source>
        <strain evidence="10">DSM 44531</strain>
    </source>
</reference>
<comment type="similarity">
    <text evidence="2">Belongs to the EccD/Snm4 family.</text>
</comment>
<keyword evidence="4 7" id="KW-0812">Transmembrane</keyword>
<dbReference type="Proteomes" id="UP000186292">
    <property type="component" value="Unassembled WGS sequence"/>
</dbReference>
<evidence type="ECO:0000256" key="3">
    <source>
        <dbReference type="ARBA" id="ARBA00022475"/>
    </source>
</evidence>
<sequence length="441" mass="44200">MVAASTHHVVRVTARISAAPFYRSVDVSLPTSSTFSEVLPELARLIELPQTNRPWEFATAAGAPLDPHVPLHNMRLRDGQVLALRPHEPVDPPVVRDAAESLAATAAATTHSGIDTAATFAGAAAAGILATALSTPLTGAAVVALVLIVVAAAARSRTVFPAAVLAASAVCGAWVSGFQDETGSWPPATDLAFGALTACVIAAALTAGGAVLGLAGPRTTAAVFTSALLVACGSFAVWLPAPEAPSAAVVLAGIAAVMLTPSAATRAAGLRIPRVPTAGQEFGIADDYQDDVDARSAAARAITAGISVAAAFCVIPALIALARSGGGWVFALCLCVAGALIVHASRHHDTVPRLSLGGTAMMALTCGVAAVAVTDGAHPALFVAAGLTALGAATAALWAARVPDLEPTTLVWLERAEAAAIIAVIPLAVKITGIFDLIRGL</sequence>
<feature type="transmembrane region" description="Helical" evidence="7">
    <location>
        <begin position="297"/>
        <end position="319"/>
    </location>
</feature>
<dbReference type="AlphaFoldDB" id="A0A1N7JAI3"/>
<proteinExistence type="inferred from homology"/>
<keyword evidence="10" id="KW-1185">Reference proteome</keyword>
<comment type="subcellular location">
    <subcellularLocation>
        <location evidence="1">Cell membrane</location>
        <topology evidence="1">Multi-pass membrane protein</topology>
    </subcellularLocation>
</comment>
<protein>
    <submittedName>
        <fullName evidence="9">Type VII secretion integral membrane protein EccD</fullName>
    </submittedName>
</protein>
<feature type="transmembrane region" description="Helical" evidence="7">
    <location>
        <begin position="120"/>
        <end position="152"/>
    </location>
</feature>
<dbReference type="STRING" id="1161099.SAMN05444817_10566"/>
<feature type="transmembrane region" description="Helical" evidence="7">
    <location>
        <begin position="325"/>
        <end position="342"/>
    </location>
</feature>
<dbReference type="NCBIfam" id="TIGR03920">
    <property type="entry name" value="T7SS_EccD"/>
    <property type="match status" value="1"/>
</dbReference>
<evidence type="ECO:0000256" key="6">
    <source>
        <dbReference type="ARBA" id="ARBA00023136"/>
    </source>
</evidence>
<accession>A0A1N7JAI3</accession>
<feature type="transmembrane region" description="Helical" evidence="7">
    <location>
        <begin position="191"/>
        <end position="214"/>
    </location>
</feature>
<dbReference type="InterPro" id="IPR024962">
    <property type="entry name" value="YukD-like"/>
</dbReference>
<evidence type="ECO:0000256" key="1">
    <source>
        <dbReference type="ARBA" id="ARBA00004651"/>
    </source>
</evidence>
<evidence type="ECO:0000259" key="8">
    <source>
        <dbReference type="Pfam" id="PF19053"/>
    </source>
</evidence>
<feature type="domain" description="EccD-like transmembrane" evidence="8">
    <location>
        <begin position="119"/>
        <end position="441"/>
    </location>
</feature>